<name>A0A1X7UPF6_AMPQE</name>
<dbReference type="Proteomes" id="UP000007879">
    <property type="component" value="Unassembled WGS sequence"/>
</dbReference>
<organism evidence="3">
    <name type="scientific">Amphimedon queenslandica</name>
    <name type="common">Sponge</name>
    <dbReference type="NCBI Taxonomy" id="400682"/>
    <lineage>
        <taxon>Eukaryota</taxon>
        <taxon>Metazoa</taxon>
        <taxon>Porifera</taxon>
        <taxon>Demospongiae</taxon>
        <taxon>Heteroscleromorpha</taxon>
        <taxon>Haplosclerida</taxon>
        <taxon>Niphatidae</taxon>
        <taxon>Amphimedon</taxon>
    </lineage>
</organism>
<dbReference type="GO" id="GO:0019888">
    <property type="term" value="F:protein phosphatase regulator activity"/>
    <property type="evidence" value="ECO:0007669"/>
    <property type="project" value="InterPro"/>
</dbReference>
<dbReference type="InParanoid" id="A0A1X7UPF6"/>
<dbReference type="OrthoDB" id="341898at2759"/>
<accession>A0A1X7UPF6</accession>
<comment type="similarity">
    <text evidence="1">Belongs to the PPP4R2 family.</text>
</comment>
<dbReference type="InterPro" id="IPR015267">
    <property type="entry name" value="PPP4R2"/>
</dbReference>
<dbReference type="KEGG" id="aqu:100635738"/>
<gene>
    <name evidence="3" type="primary">100635738</name>
</gene>
<sequence length="364" mass="40947">MTRKSVKSNDGTSQSETRDYMRLKTLTEEFIKSGCSDYDEGLDDVLIDISKTGIVRMPWKLLKPLMLYKMDKCLSESFDSTKTEQDMEKKLKEMMDTFEGPPFTVQRLCELLLDPLRHYKRKDRYMRALEKNLLVISTQEPDLVWMKVPKLSQLLELKSKPTIEDTAAVIQPPETMLVVKEPAMMRRTPPLRDTPPGSPAQILQRLSPRSLTPPPDIDQSARNLDGFVMDSRLSHEPSYFSRKRSSSFRSNGSGSVSGQEVELQEADSTVSDPLMSHDLTNKKTCSDESEEAIIIGELLSRVGGTPKGQSSKPTEEVEIDKSKEEEEEEGEGSHESHVTVGSTPPTETDEGQTSHSVAEEMEVN</sequence>
<feature type="region of interest" description="Disordered" evidence="2">
    <location>
        <begin position="238"/>
        <end position="364"/>
    </location>
</feature>
<dbReference type="Pfam" id="PF09184">
    <property type="entry name" value="PPP4R2"/>
    <property type="match status" value="1"/>
</dbReference>
<dbReference type="GO" id="GO:0030289">
    <property type="term" value="C:protein phosphatase 4 complex"/>
    <property type="evidence" value="ECO:0007669"/>
    <property type="project" value="InterPro"/>
</dbReference>
<evidence type="ECO:0000313" key="4">
    <source>
        <dbReference type="Proteomes" id="UP000007879"/>
    </source>
</evidence>
<dbReference type="PANTHER" id="PTHR16487">
    <property type="entry name" value="PPP4R2-RELATED PROTEIN"/>
    <property type="match status" value="1"/>
</dbReference>
<dbReference type="GO" id="GO:0005634">
    <property type="term" value="C:nucleus"/>
    <property type="evidence" value="ECO:0007669"/>
    <property type="project" value="TreeGrafter"/>
</dbReference>
<dbReference type="GO" id="GO:0005737">
    <property type="term" value="C:cytoplasm"/>
    <property type="evidence" value="ECO:0007669"/>
    <property type="project" value="TreeGrafter"/>
</dbReference>
<evidence type="ECO:0000256" key="1">
    <source>
        <dbReference type="ARBA" id="ARBA00009207"/>
    </source>
</evidence>
<dbReference type="AlphaFoldDB" id="A0A1X7UPF6"/>
<protein>
    <submittedName>
        <fullName evidence="3">Uncharacterized protein</fullName>
    </submittedName>
</protein>
<reference evidence="3" key="2">
    <citation type="submission" date="2017-05" db="UniProtKB">
        <authorList>
            <consortium name="EnsemblMetazoa"/>
        </authorList>
    </citation>
    <scope>IDENTIFICATION</scope>
</reference>
<feature type="compositionally biased region" description="Low complexity" evidence="2">
    <location>
        <begin position="247"/>
        <end position="258"/>
    </location>
</feature>
<feature type="region of interest" description="Disordered" evidence="2">
    <location>
        <begin position="187"/>
        <end position="222"/>
    </location>
</feature>
<feature type="compositionally biased region" description="Polar residues" evidence="2">
    <location>
        <begin position="339"/>
        <end position="356"/>
    </location>
</feature>
<dbReference type="PANTHER" id="PTHR16487:SF0">
    <property type="entry name" value="PROTEIN PHOSPHATASE 4 REGULATORY SUBUNIT 2-RELATED"/>
    <property type="match status" value="1"/>
</dbReference>
<proteinExistence type="inferred from homology"/>
<dbReference type="EnsemblMetazoa" id="XM_003387126.3">
    <property type="protein sequence ID" value="XP_003387174.2"/>
    <property type="gene ID" value="LOC100635738"/>
</dbReference>
<keyword evidence="4" id="KW-1185">Reference proteome</keyword>
<evidence type="ECO:0000256" key="2">
    <source>
        <dbReference type="SAM" id="MobiDB-lite"/>
    </source>
</evidence>
<reference evidence="4" key="1">
    <citation type="journal article" date="2010" name="Nature">
        <title>The Amphimedon queenslandica genome and the evolution of animal complexity.</title>
        <authorList>
            <person name="Srivastava M."/>
            <person name="Simakov O."/>
            <person name="Chapman J."/>
            <person name="Fahey B."/>
            <person name="Gauthier M.E."/>
            <person name="Mitros T."/>
            <person name="Richards G.S."/>
            <person name="Conaco C."/>
            <person name="Dacre M."/>
            <person name="Hellsten U."/>
            <person name="Larroux C."/>
            <person name="Putnam N.H."/>
            <person name="Stanke M."/>
            <person name="Adamska M."/>
            <person name="Darling A."/>
            <person name="Degnan S.M."/>
            <person name="Oakley T.H."/>
            <person name="Plachetzki D.C."/>
            <person name="Zhai Y."/>
            <person name="Adamski M."/>
            <person name="Calcino A."/>
            <person name="Cummins S.F."/>
            <person name="Goodstein D.M."/>
            <person name="Harris C."/>
            <person name="Jackson D.J."/>
            <person name="Leys S.P."/>
            <person name="Shu S."/>
            <person name="Woodcroft B.J."/>
            <person name="Vervoort M."/>
            <person name="Kosik K.S."/>
            <person name="Manning G."/>
            <person name="Degnan B.M."/>
            <person name="Rokhsar D.S."/>
        </authorList>
    </citation>
    <scope>NUCLEOTIDE SEQUENCE [LARGE SCALE GENOMIC DNA]</scope>
</reference>
<dbReference type="STRING" id="400682.A0A1X7UPF6"/>
<dbReference type="eggNOG" id="KOG3175">
    <property type="taxonomic scope" value="Eukaryota"/>
</dbReference>
<dbReference type="EnsemblMetazoa" id="Aqu2.1.29531_001">
    <property type="protein sequence ID" value="Aqu2.1.29531_001"/>
    <property type="gene ID" value="Aqu2.1.29531"/>
</dbReference>
<evidence type="ECO:0000313" key="3">
    <source>
        <dbReference type="EnsemblMetazoa" id="Aqu2.1.29531_001"/>
    </source>
</evidence>
<feature type="compositionally biased region" description="Basic and acidic residues" evidence="2">
    <location>
        <begin position="313"/>
        <end position="324"/>
    </location>
</feature>